<dbReference type="STRING" id="1391654.AKJ09_01815"/>
<evidence type="ECO:0000256" key="2">
    <source>
        <dbReference type="SAM" id="SignalP"/>
    </source>
</evidence>
<dbReference type="InterPro" id="IPR042095">
    <property type="entry name" value="SUMF_sf"/>
</dbReference>
<evidence type="ECO:0000259" key="3">
    <source>
        <dbReference type="Pfam" id="PF03781"/>
    </source>
</evidence>
<dbReference type="AlphaFoldDB" id="A0A0K1PP12"/>
<dbReference type="PANTHER" id="PTHR23150:SF19">
    <property type="entry name" value="FORMYLGLYCINE-GENERATING ENZYME"/>
    <property type="match status" value="1"/>
</dbReference>
<sequence length="277" mass="30481">MFLQHPFVRVLSISAFLGVAMAPADAPNGGIASAGSGKERSDPGPIRSPERPAPTQSPSSPDACPTGMVLIEGEYCSDAEQVCLKWLDPPPYQNLRCGEYAKPVKCRSPRQARRFCIDREEYAEPSSDPKSAMPLVNKSWLEAKAICEGRSARLCKETEWEFACEGPEMSPYPYGFKRDSNACNIDRTDLGGPNGRLTDHRAPLSAFPNCVSPFDVHDMVGNVDEWVEREHVAAPNRSALRGGWWLPGRNRCRAATLHHSESYAAKQVGFRCCQDGP</sequence>
<feature type="chain" id="PRO_5005466088" evidence="2">
    <location>
        <begin position="27"/>
        <end position="277"/>
    </location>
</feature>
<feature type="region of interest" description="Disordered" evidence="1">
    <location>
        <begin position="30"/>
        <end position="64"/>
    </location>
</feature>
<protein>
    <submittedName>
        <fullName evidence="4">Putative signal transduction protein with Nacht domain protein</fullName>
    </submittedName>
</protein>
<dbReference type="SUPFAM" id="SSF56436">
    <property type="entry name" value="C-type lectin-like"/>
    <property type="match status" value="1"/>
</dbReference>
<keyword evidence="5" id="KW-1185">Reference proteome</keyword>
<feature type="domain" description="Sulfatase-modifying factor enzyme-like" evidence="3">
    <location>
        <begin position="109"/>
        <end position="273"/>
    </location>
</feature>
<name>A0A0K1PP12_9BACT</name>
<dbReference type="Gene3D" id="3.90.1580.10">
    <property type="entry name" value="paralog of FGE (formylglycine-generating enzyme)"/>
    <property type="match status" value="1"/>
</dbReference>
<proteinExistence type="predicted"/>
<feature type="signal peptide" evidence="2">
    <location>
        <begin position="1"/>
        <end position="26"/>
    </location>
</feature>
<reference evidence="4 5" key="1">
    <citation type="submission" date="2015-08" db="EMBL/GenBank/DDBJ databases">
        <authorList>
            <person name="Babu N.S."/>
            <person name="Beckwith C.J."/>
            <person name="Beseler K.G."/>
            <person name="Brison A."/>
            <person name="Carone J.V."/>
            <person name="Caskin T.P."/>
            <person name="Diamond M."/>
            <person name="Durham M.E."/>
            <person name="Foxe J.M."/>
            <person name="Go M."/>
            <person name="Henderson B.A."/>
            <person name="Jones I.B."/>
            <person name="McGettigan J.A."/>
            <person name="Micheletti S.J."/>
            <person name="Nasrallah M.E."/>
            <person name="Ortiz D."/>
            <person name="Piller C.R."/>
            <person name="Privatt S.R."/>
            <person name="Schneider S.L."/>
            <person name="Sharp S."/>
            <person name="Smith T.C."/>
            <person name="Stanton J.D."/>
            <person name="Ullery H.E."/>
            <person name="Wilson R.J."/>
            <person name="Serrano M.G."/>
            <person name="Buck G."/>
            <person name="Lee V."/>
            <person name="Wang Y."/>
            <person name="Carvalho R."/>
            <person name="Voegtly L."/>
            <person name="Shi R."/>
            <person name="Duckworth R."/>
            <person name="Johnson A."/>
            <person name="Loviza R."/>
            <person name="Walstead R."/>
            <person name="Shah Z."/>
            <person name="Kiflezghi M."/>
            <person name="Wade K."/>
            <person name="Ball S.L."/>
            <person name="Bradley K.W."/>
            <person name="Asai D.J."/>
            <person name="Bowman C.A."/>
            <person name="Russell D.A."/>
            <person name="Pope W.H."/>
            <person name="Jacobs-Sera D."/>
            <person name="Hendrix R.W."/>
            <person name="Hatfull G.F."/>
        </authorList>
    </citation>
    <scope>NUCLEOTIDE SEQUENCE [LARGE SCALE GENOMIC DNA]</scope>
    <source>
        <strain evidence="4 5">DSM 27648</strain>
    </source>
</reference>
<accession>A0A0K1PP12</accession>
<dbReference type="EMBL" id="CP012333">
    <property type="protein sequence ID" value="AKU95151.1"/>
    <property type="molecule type" value="Genomic_DNA"/>
</dbReference>
<dbReference type="Proteomes" id="UP000064967">
    <property type="component" value="Chromosome"/>
</dbReference>
<gene>
    <name evidence="4" type="ORF">AKJ09_01815</name>
</gene>
<evidence type="ECO:0000313" key="5">
    <source>
        <dbReference type="Proteomes" id="UP000064967"/>
    </source>
</evidence>
<dbReference type="InterPro" id="IPR005532">
    <property type="entry name" value="SUMF_dom"/>
</dbReference>
<dbReference type="GO" id="GO:0120147">
    <property type="term" value="F:formylglycine-generating oxidase activity"/>
    <property type="evidence" value="ECO:0007669"/>
    <property type="project" value="TreeGrafter"/>
</dbReference>
<evidence type="ECO:0000256" key="1">
    <source>
        <dbReference type="SAM" id="MobiDB-lite"/>
    </source>
</evidence>
<dbReference type="KEGG" id="llu:AKJ09_01815"/>
<dbReference type="Pfam" id="PF03781">
    <property type="entry name" value="FGE-sulfatase"/>
    <property type="match status" value="1"/>
</dbReference>
<dbReference type="PANTHER" id="PTHR23150">
    <property type="entry name" value="SULFATASE MODIFYING FACTOR 1, 2"/>
    <property type="match status" value="1"/>
</dbReference>
<dbReference type="InterPro" id="IPR051043">
    <property type="entry name" value="Sulfatase_Mod_Factor_Kinase"/>
</dbReference>
<dbReference type="InterPro" id="IPR016187">
    <property type="entry name" value="CTDL_fold"/>
</dbReference>
<keyword evidence="2" id="KW-0732">Signal</keyword>
<organism evidence="4 5">
    <name type="scientific">Labilithrix luteola</name>
    <dbReference type="NCBI Taxonomy" id="1391654"/>
    <lineage>
        <taxon>Bacteria</taxon>
        <taxon>Pseudomonadati</taxon>
        <taxon>Myxococcota</taxon>
        <taxon>Polyangia</taxon>
        <taxon>Polyangiales</taxon>
        <taxon>Labilitrichaceae</taxon>
        <taxon>Labilithrix</taxon>
    </lineage>
</organism>
<evidence type="ECO:0000313" key="4">
    <source>
        <dbReference type="EMBL" id="AKU95151.1"/>
    </source>
</evidence>